<keyword evidence="2" id="KW-1185">Reference proteome</keyword>
<dbReference type="OrthoDB" id="73001at2"/>
<dbReference type="InterPro" id="IPR012933">
    <property type="entry name" value="HicA_mRNA_interferase"/>
</dbReference>
<evidence type="ECO:0000313" key="1">
    <source>
        <dbReference type="EMBL" id="EFL53089.1"/>
    </source>
</evidence>
<dbReference type="Proteomes" id="UP000006250">
    <property type="component" value="Unassembled WGS sequence"/>
</dbReference>
<evidence type="ECO:0000313" key="2">
    <source>
        <dbReference type="Proteomes" id="UP000006250"/>
    </source>
</evidence>
<dbReference type="GO" id="GO:0003729">
    <property type="term" value="F:mRNA binding"/>
    <property type="evidence" value="ECO:0007669"/>
    <property type="project" value="InterPro"/>
</dbReference>
<dbReference type="AlphaFoldDB" id="E1JR88"/>
<protein>
    <recommendedName>
        <fullName evidence="3">HicA protein</fullName>
    </recommendedName>
</protein>
<evidence type="ECO:0008006" key="3">
    <source>
        <dbReference type="Google" id="ProtNLM"/>
    </source>
</evidence>
<accession>E1JR88</accession>
<proteinExistence type="predicted"/>
<comment type="caution">
    <text evidence="1">The sequence shown here is derived from an EMBL/GenBank/DDBJ whole genome shotgun (WGS) entry which is preliminary data.</text>
</comment>
<name>E1JR88_SOLFR</name>
<dbReference type="eggNOG" id="ENOG5032SSN">
    <property type="taxonomic scope" value="Bacteria"/>
</dbReference>
<gene>
    <name evidence="1" type="ORF">DesfrDRAFT_0137</name>
</gene>
<sequence>MNSAHKKTLAAVFARQTPRNLEWAKVEALLAACGCDIFEGRGSRVTFSKGPHSLDAHRPHPGKEAKPYQVRDARAFLEKIGITPEEEGI</sequence>
<reference evidence="1 2" key="1">
    <citation type="submission" date="2010-08" db="EMBL/GenBank/DDBJ databases">
        <title>The draft genome of Desulfovibrio fructosovorans JJ.</title>
        <authorList>
            <consortium name="US DOE Joint Genome Institute (JGI-PGF)"/>
            <person name="Lucas S."/>
            <person name="Copeland A."/>
            <person name="Lapidus A."/>
            <person name="Cheng J.-F."/>
            <person name="Bruce D."/>
            <person name="Goodwin L."/>
            <person name="Pitluck S."/>
            <person name="Land M.L."/>
            <person name="Hauser L."/>
            <person name="Chang Y.-J."/>
            <person name="Jeffries C."/>
            <person name="Wall J.D."/>
            <person name="Stahl D.A."/>
            <person name="Arkin A.P."/>
            <person name="Dehal P."/>
            <person name="Stolyar S.M."/>
            <person name="Hazen T.C."/>
            <person name="Woyke T.J."/>
        </authorList>
    </citation>
    <scope>NUCLEOTIDE SEQUENCE [LARGE SCALE GENOMIC DNA]</scope>
    <source>
        <strain evidence="1 2">JJ</strain>
    </source>
</reference>
<organism evidence="1 2">
    <name type="scientific">Solidesulfovibrio fructosivorans JJ]</name>
    <dbReference type="NCBI Taxonomy" id="596151"/>
    <lineage>
        <taxon>Bacteria</taxon>
        <taxon>Pseudomonadati</taxon>
        <taxon>Thermodesulfobacteriota</taxon>
        <taxon>Desulfovibrionia</taxon>
        <taxon>Desulfovibrionales</taxon>
        <taxon>Desulfovibrionaceae</taxon>
        <taxon>Solidesulfovibrio</taxon>
    </lineage>
</organism>
<dbReference type="SUPFAM" id="SSF54786">
    <property type="entry name" value="YcfA/nrd intein domain"/>
    <property type="match status" value="1"/>
</dbReference>
<dbReference type="STRING" id="596151.DesfrDRAFT_0137"/>
<dbReference type="EMBL" id="AECZ01000001">
    <property type="protein sequence ID" value="EFL53089.1"/>
    <property type="molecule type" value="Genomic_DNA"/>
</dbReference>
<dbReference type="Pfam" id="PF07927">
    <property type="entry name" value="HicA_toxin"/>
    <property type="match status" value="1"/>
</dbReference>